<dbReference type="RefSeq" id="WP_133236447.1">
    <property type="nucleotide sequence ID" value="NZ_SMRT01000030.1"/>
</dbReference>
<proteinExistence type="predicted"/>
<evidence type="ECO:0008006" key="3">
    <source>
        <dbReference type="Google" id="ProtNLM"/>
    </source>
</evidence>
<dbReference type="AlphaFoldDB" id="A0A4R5KAK7"/>
<dbReference type="SUPFAM" id="SSF51445">
    <property type="entry name" value="(Trans)glycosidases"/>
    <property type="match status" value="1"/>
</dbReference>
<evidence type="ECO:0000313" key="1">
    <source>
        <dbReference type="EMBL" id="TDF91137.1"/>
    </source>
</evidence>
<dbReference type="EMBL" id="SMRT01000030">
    <property type="protein sequence ID" value="TDF91137.1"/>
    <property type="molecule type" value="Genomic_DNA"/>
</dbReference>
<keyword evidence="2" id="KW-1185">Reference proteome</keyword>
<dbReference type="Gene3D" id="3.20.20.80">
    <property type="entry name" value="Glycosidases"/>
    <property type="match status" value="1"/>
</dbReference>
<sequence length="421" mass="47636">MSVTKIGIQGEKFLVNGKLTYSEIEGSKPSSHGLLMNARFIQGIFDDKAAPERFARFGQSVYNADKNTDDLIAALPEWYNYGLRAFTVGLQGGGPVFTIEDWTSVHNNPFSADGLTFDPAYEQRLDKLIRAADEIGMVVIVSLFYWSQAIQFRDGLAIRNAVKTACGILKKNKYTNVIIEVANEFDISLWKRLPHIQQPQSMSYLLELARESSGGMPVGSSLGGGAINQEVAEASDVILIHANNQTRQEYYNMIKKVRSWGLGKPIVCNEDSPCIGMMEVAFQTETSWGYYNNLTKQEPPAFWGVTKGEDEFFARRIAEGVGIELPPLPVDDHYYLQGFEPLITIENKRWIRLASLYPETVNYVEFYRNGILIDTAYNEPFMIQNETTWIQQPWIMTSEDKEWTAKVFLADGRIIERSVKL</sequence>
<reference evidence="1 2" key="1">
    <citation type="submission" date="2019-03" db="EMBL/GenBank/DDBJ databases">
        <title>This is whole genome sequence of Paenibacillus sp MS74 strain.</title>
        <authorList>
            <person name="Trinh H.N."/>
        </authorList>
    </citation>
    <scope>NUCLEOTIDE SEQUENCE [LARGE SCALE GENOMIC DNA]</scope>
    <source>
        <strain evidence="1 2">MS74</strain>
    </source>
</reference>
<name>A0A4R5KAK7_9BACL</name>
<protein>
    <recommendedName>
        <fullName evidence="3">Glycoside hydrolase family 5 domain-containing protein</fullName>
    </recommendedName>
</protein>
<dbReference type="InterPro" id="IPR017853">
    <property type="entry name" value="GH"/>
</dbReference>
<organism evidence="1 2">
    <name type="scientific">Paenibacillus piri</name>
    <dbReference type="NCBI Taxonomy" id="2547395"/>
    <lineage>
        <taxon>Bacteria</taxon>
        <taxon>Bacillati</taxon>
        <taxon>Bacillota</taxon>
        <taxon>Bacilli</taxon>
        <taxon>Bacillales</taxon>
        <taxon>Paenibacillaceae</taxon>
        <taxon>Paenibacillus</taxon>
    </lineage>
</organism>
<accession>A0A4R5KAK7</accession>
<comment type="caution">
    <text evidence="1">The sequence shown here is derived from an EMBL/GenBank/DDBJ whole genome shotgun (WGS) entry which is preliminary data.</text>
</comment>
<dbReference type="OrthoDB" id="7813231at2"/>
<evidence type="ECO:0000313" key="2">
    <source>
        <dbReference type="Proteomes" id="UP000295636"/>
    </source>
</evidence>
<gene>
    <name evidence="1" type="ORF">E1757_33440</name>
</gene>
<dbReference type="Proteomes" id="UP000295636">
    <property type="component" value="Unassembled WGS sequence"/>
</dbReference>